<evidence type="ECO:0000256" key="4">
    <source>
        <dbReference type="PIRSR" id="PIRSR600888-3"/>
    </source>
</evidence>
<sequence>MRVHHTPIEGLLIIDLDVRGDNRGWFKENWQREKMLAAGLPDFRPVQSNVSFNAKRGVTRGLHAEPWDKLVSVATGRVHGAWCDLREGSPTYGQTHEVEINPATGVFVPRGVANGFQALEDATTYIYLVNDHWSPQGNYANVNLNLIKWPLEPTEISGKDRSHPSLIDASPLPPRRVLVTGADGQVGRALRRVLPNAQFCTREELDITNPPERPWRQYSAIINAAAYTDVDRAETDRARAWQVNAEGPMKLARIAADNNLTLVHLSSDYVFDGETTRPYLETDPLSPLGVYGQSKAAGDLAVATCPRHYIVRTGWVVGEGTNFVDTMAQLAAKGVEPHVVNDQRGRPTFTDDLAHGIAHLLATTPAYGTYNLSNSGDEIAWDELARETFALLGHDPGAVHPVSTTQYFEGRPHAPRPSISTLDLTKIEATGFAPRPWRDGLARYLS</sequence>
<dbReference type="CDD" id="cd05254">
    <property type="entry name" value="dTDP_HR_like_SDR_e"/>
    <property type="match status" value="1"/>
</dbReference>
<dbReference type="KEGG" id="cted:CTEST_01400"/>
<dbReference type="SUPFAM" id="SSF51182">
    <property type="entry name" value="RmlC-like cupins"/>
    <property type="match status" value="1"/>
</dbReference>
<dbReference type="EMBL" id="CP011545">
    <property type="protein sequence ID" value="AKK07740.1"/>
    <property type="molecule type" value="Genomic_DNA"/>
</dbReference>
<dbReference type="InterPro" id="IPR011051">
    <property type="entry name" value="RmlC_Cupin_sf"/>
</dbReference>
<evidence type="ECO:0000256" key="1">
    <source>
        <dbReference type="ARBA" id="ARBA00010154"/>
    </source>
</evidence>
<dbReference type="PANTHER" id="PTHR10491:SF4">
    <property type="entry name" value="METHIONINE ADENOSYLTRANSFERASE 2 SUBUNIT BETA"/>
    <property type="match status" value="1"/>
</dbReference>
<accession>A0A0G3H4T8</accession>
<keyword evidence="5 7" id="KW-0560">Oxidoreductase</keyword>
<proteinExistence type="inferred from homology"/>
<dbReference type="OrthoDB" id="9803892at2"/>
<feature type="active site" description="Proton donor" evidence="3">
    <location>
        <position position="127"/>
    </location>
</feature>
<dbReference type="Pfam" id="PF00908">
    <property type="entry name" value="dTDP_sugar_isom"/>
    <property type="match status" value="1"/>
</dbReference>
<dbReference type="Gene3D" id="3.90.25.10">
    <property type="entry name" value="UDP-galactose 4-epimerase, domain 1"/>
    <property type="match status" value="1"/>
</dbReference>
<feature type="domain" description="RmlD-like substrate binding" evidence="6">
    <location>
        <begin position="176"/>
        <end position="445"/>
    </location>
</feature>
<feature type="site" description="Participates in a stacking interaction with the thymidine ring of dTDP-4-oxo-6-deoxyglucose" evidence="4">
    <location>
        <position position="133"/>
    </location>
</feature>
<dbReference type="Gene3D" id="2.60.120.10">
    <property type="entry name" value="Jelly Rolls"/>
    <property type="match status" value="1"/>
</dbReference>
<reference evidence="7 8" key="1">
    <citation type="journal article" date="2015" name="Genome Announc.">
        <title>Complete Genome Sequence of the Type Strain Corynebacterium testudinoris DSM 44614, Recovered from Necrotic Lesions in the Mouth of a Tortoise.</title>
        <authorList>
            <person name="Ruckert C."/>
            <person name="Kriete M."/>
            <person name="Jaenicke S."/>
            <person name="Winkler A."/>
            <person name="Tauch A."/>
        </authorList>
    </citation>
    <scope>NUCLEOTIDE SEQUENCE [LARGE SCALE GENOMIC DNA]</scope>
    <source>
        <strain evidence="7 8">DSM 44614</strain>
    </source>
</reference>
<keyword evidence="8" id="KW-1185">Reference proteome</keyword>
<gene>
    <name evidence="7" type="ORF">CTEST_01400</name>
</gene>
<dbReference type="GO" id="GO:0008831">
    <property type="term" value="F:dTDP-4-dehydrorhamnose reductase activity"/>
    <property type="evidence" value="ECO:0007669"/>
    <property type="project" value="UniProtKB-EC"/>
</dbReference>
<comment type="function">
    <text evidence="5">Catalyzes the reduction of dTDP-6-deoxy-L-lyxo-4-hexulose to yield dTDP-L-rhamnose.</text>
</comment>
<dbReference type="STRING" id="136857.CTEST_01400"/>
<dbReference type="Proteomes" id="UP000035540">
    <property type="component" value="Chromosome"/>
</dbReference>
<dbReference type="EC" id="1.1.1.133" evidence="5"/>
<dbReference type="InterPro" id="IPR029903">
    <property type="entry name" value="RmlD-like-bd"/>
</dbReference>
<name>A0A0G3H4T8_9CORY</name>
<evidence type="ECO:0000256" key="2">
    <source>
        <dbReference type="ARBA" id="ARBA00010944"/>
    </source>
</evidence>
<evidence type="ECO:0000313" key="8">
    <source>
        <dbReference type="Proteomes" id="UP000035540"/>
    </source>
</evidence>
<dbReference type="PANTHER" id="PTHR10491">
    <property type="entry name" value="DTDP-4-DEHYDRORHAMNOSE REDUCTASE"/>
    <property type="match status" value="1"/>
</dbReference>
<dbReference type="InterPro" id="IPR014710">
    <property type="entry name" value="RmlC-like_jellyroll"/>
</dbReference>
<dbReference type="SUPFAM" id="SSF51735">
    <property type="entry name" value="NAD(P)-binding Rossmann-fold domains"/>
    <property type="match status" value="1"/>
</dbReference>
<feature type="active site" description="Proton acceptor" evidence="3">
    <location>
        <position position="63"/>
    </location>
</feature>
<comment type="pathway">
    <text evidence="5">Carbohydrate biosynthesis; dTDP-L-rhamnose biosynthesis.</text>
</comment>
<dbReference type="Gene3D" id="3.40.50.720">
    <property type="entry name" value="NAD(P)-binding Rossmann-like Domain"/>
    <property type="match status" value="1"/>
</dbReference>
<dbReference type="RefSeq" id="WP_047252214.1">
    <property type="nucleotide sequence ID" value="NZ_CP011545.1"/>
</dbReference>
<dbReference type="GO" id="GO:0008830">
    <property type="term" value="F:dTDP-4-dehydrorhamnose 3,5-epimerase activity"/>
    <property type="evidence" value="ECO:0007669"/>
    <property type="project" value="InterPro"/>
</dbReference>
<keyword evidence="5" id="KW-0521">NADP</keyword>
<dbReference type="NCBIfam" id="TIGR01214">
    <property type="entry name" value="rmlD"/>
    <property type="match status" value="1"/>
</dbReference>
<dbReference type="GO" id="GO:0019305">
    <property type="term" value="P:dTDP-rhamnose biosynthetic process"/>
    <property type="evidence" value="ECO:0007669"/>
    <property type="project" value="UniProtKB-UniPathway"/>
</dbReference>
<dbReference type="UniPathway" id="UPA00124"/>
<dbReference type="InterPro" id="IPR005913">
    <property type="entry name" value="dTDP_dehydrorham_reduct"/>
</dbReference>
<evidence type="ECO:0000256" key="3">
    <source>
        <dbReference type="PIRSR" id="PIRSR600888-1"/>
    </source>
</evidence>
<evidence type="ECO:0000259" key="6">
    <source>
        <dbReference type="Pfam" id="PF04321"/>
    </source>
</evidence>
<comment type="similarity">
    <text evidence="2 5">Belongs to the dTDP-4-dehydrorhamnose reductase family.</text>
</comment>
<comment type="similarity">
    <text evidence="1">Belongs to the dTDP-4-dehydrorhamnose 3,5-epimerase family.</text>
</comment>
<dbReference type="InterPro" id="IPR000888">
    <property type="entry name" value="RmlC-like"/>
</dbReference>
<dbReference type="CDD" id="cd00438">
    <property type="entry name" value="cupin_RmlC"/>
    <property type="match status" value="1"/>
</dbReference>
<evidence type="ECO:0000256" key="5">
    <source>
        <dbReference type="RuleBase" id="RU364082"/>
    </source>
</evidence>
<reference evidence="8" key="2">
    <citation type="submission" date="2015-05" db="EMBL/GenBank/DDBJ databases">
        <title>Complete genome sequence of Corynebacterium testudinoris DSM 44614, recovered from necrotic lesions in the mouth of a tortoise.</title>
        <authorList>
            <person name="Ruckert C."/>
            <person name="Albersmeier A."/>
            <person name="Winkler A."/>
            <person name="Tauch A."/>
        </authorList>
    </citation>
    <scope>NUCLEOTIDE SEQUENCE [LARGE SCALE GENOMIC DNA]</scope>
    <source>
        <strain evidence="8">DSM 44614</strain>
    </source>
</reference>
<dbReference type="AlphaFoldDB" id="A0A0G3H4T8"/>
<evidence type="ECO:0000313" key="7">
    <source>
        <dbReference type="EMBL" id="AKK07740.1"/>
    </source>
</evidence>
<dbReference type="InterPro" id="IPR036291">
    <property type="entry name" value="NAD(P)-bd_dom_sf"/>
</dbReference>
<organism evidence="7 8">
    <name type="scientific">Corynebacterium testudinoris</name>
    <dbReference type="NCBI Taxonomy" id="136857"/>
    <lineage>
        <taxon>Bacteria</taxon>
        <taxon>Bacillati</taxon>
        <taxon>Actinomycetota</taxon>
        <taxon>Actinomycetes</taxon>
        <taxon>Mycobacteriales</taxon>
        <taxon>Corynebacteriaceae</taxon>
        <taxon>Corynebacterium</taxon>
    </lineage>
</organism>
<dbReference type="PATRIC" id="fig|136857.5.peg.274"/>
<dbReference type="Pfam" id="PF04321">
    <property type="entry name" value="RmlD_sub_bind"/>
    <property type="match status" value="1"/>
</dbReference>
<protein>
    <recommendedName>
        <fullName evidence="5">dTDP-4-dehydrorhamnose reductase</fullName>
        <ecNumber evidence="5">1.1.1.133</ecNumber>
    </recommendedName>
</protein>
<dbReference type="GO" id="GO:0005829">
    <property type="term" value="C:cytosol"/>
    <property type="evidence" value="ECO:0007669"/>
    <property type="project" value="TreeGrafter"/>
</dbReference>